<evidence type="ECO:0000313" key="1">
    <source>
        <dbReference type="EMBL" id="SMO98084.1"/>
    </source>
</evidence>
<dbReference type="EMBL" id="FXTN01000015">
    <property type="protein sequence ID" value="SMO98084.1"/>
    <property type="molecule type" value="Genomic_DNA"/>
</dbReference>
<organism evidence="1 2">
    <name type="scientific">Pedobacter westerhofensis</name>
    <dbReference type="NCBI Taxonomy" id="425512"/>
    <lineage>
        <taxon>Bacteria</taxon>
        <taxon>Pseudomonadati</taxon>
        <taxon>Bacteroidota</taxon>
        <taxon>Sphingobacteriia</taxon>
        <taxon>Sphingobacteriales</taxon>
        <taxon>Sphingobacteriaceae</taxon>
        <taxon>Pedobacter</taxon>
    </lineage>
</organism>
<sequence>MYGINMNTYLNHQFIEQIYTLPIDVHNKMPLASSSRVDHKYLFQKKYKFLEALYENIVKPPV</sequence>
<protein>
    <submittedName>
        <fullName evidence="1">Uncharacterized protein</fullName>
    </submittedName>
</protein>
<evidence type="ECO:0000313" key="2">
    <source>
        <dbReference type="Proteomes" id="UP000320300"/>
    </source>
</evidence>
<dbReference type="AlphaFoldDB" id="A0A521FPQ7"/>
<name>A0A521FPQ7_9SPHI</name>
<proteinExistence type="predicted"/>
<keyword evidence="2" id="KW-1185">Reference proteome</keyword>
<reference evidence="1 2" key="1">
    <citation type="submission" date="2017-05" db="EMBL/GenBank/DDBJ databases">
        <authorList>
            <person name="Varghese N."/>
            <person name="Submissions S."/>
        </authorList>
    </citation>
    <scope>NUCLEOTIDE SEQUENCE [LARGE SCALE GENOMIC DNA]</scope>
    <source>
        <strain evidence="1 2">DSM 19036</strain>
    </source>
</reference>
<gene>
    <name evidence="1" type="ORF">SAMN06265348_115135</name>
</gene>
<dbReference type="Proteomes" id="UP000320300">
    <property type="component" value="Unassembled WGS sequence"/>
</dbReference>
<accession>A0A521FPQ7</accession>